<dbReference type="AlphaFoldDB" id="A0A0A8ZVE0"/>
<reference evidence="1" key="2">
    <citation type="journal article" date="2015" name="Data Brief">
        <title>Shoot transcriptome of the giant reed, Arundo donax.</title>
        <authorList>
            <person name="Barrero R.A."/>
            <person name="Guerrero F.D."/>
            <person name="Moolhuijzen P."/>
            <person name="Goolsby J.A."/>
            <person name="Tidwell J."/>
            <person name="Bellgard S.E."/>
            <person name="Bellgard M.I."/>
        </authorList>
    </citation>
    <scope>NUCLEOTIDE SEQUENCE</scope>
    <source>
        <tissue evidence="1">Shoot tissue taken approximately 20 cm above the soil surface</tissue>
    </source>
</reference>
<organism evidence="1">
    <name type="scientific">Arundo donax</name>
    <name type="common">Giant reed</name>
    <name type="synonym">Donax arundinaceus</name>
    <dbReference type="NCBI Taxonomy" id="35708"/>
    <lineage>
        <taxon>Eukaryota</taxon>
        <taxon>Viridiplantae</taxon>
        <taxon>Streptophyta</taxon>
        <taxon>Embryophyta</taxon>
        <taxon>Tracheophyta</taxon>
        <taxon>Spermatophyta</taxon>
        <taxon>Magnoliopsida</taxon>
        <taxon>Liliopsida</taxon>
        <taxon>Poales</taxon>
        <taxon>Poaceae</taxon>
        <taxon>PACMAD clade</taxon>
        <taxon>Arundinoideae</taxon>
        <taxon>Arundineae</taxon>
        <taxon>Arundo</taxon>
    </lineage>
</organism>
<name>A0A0A8ZVE0_ARUDO</name>
<sequence length="43" mass="4990">MKDNKRLKWCSSNKSACANSPWSNLLCSFIPTHTERNELMLSF</sequence>
<reference evidence="1" key="1">
    <citation type="submission" date="2014-09" db="EMBL/GenBank/DDBJ databases">
        <authorList>
            <person name="Magalhaes I.L.F."/>
            <person name="Oliveira U."/>
            <person name="Santos F.R."/>
            <person name="Vidigal T.H.D.A."/>
            <person name="Brescovit A.D."/>
            <person name="Santos A.J."/>
        </authorList>
    </citation>
    <scope>NUCLEOTIDE SEQUENCE</scope>
    <source>
        <tissue evidence="1">Shoot tissue taken approximately 20 cm above the soil surface</tissue>
    </source>
</reference>
<evidence type="ECO:0000313" key="1">
    <source>
        <dbReference type="EMBL" id="JAD38782.1"/>
    </source>
</evidence>
<proteinExistence type="predicted"/>
<dbReference type="EMBL" id="GBRH01259113">
    <property type="protein sequence ID" value="JAD38782.1"/>
    <property type="molecule type" value="Transcribed_RNA"/>
</dbReference>
<protein>
    <submittedName>
        <fullName evidence="1">Uncharacterized protein</fullName>
    </submittedName>
</protein>
<accession>A0A0A8ZVE0</accession>